<dbReference type="SUPFAM" id="SSF51735">
    <property type="entry name" value="NAD(P)-binding Rossmann-fold domains"/>
    <property type="match status" value="1"/>
</dbReference>
<dbReference type="RefSeq" id="WP_013255252.1">
    <property type="nucleotide sequence ID" value="NC_014364.1"/>
</dbReference>
<evidence type="ECO:0000259" key="6">
    <source>
        <dbReference type="Pfam" id="PF08240"/>
    </source>
</evidence>
<dbReference type="HOGENOM" id="CLU_026673_11_0_12"/>
<gene>
    <name evidence="7" type="ordered locus">Spirs_2684</name>
</gene>
<evidence type="ECO:0000259" key="5">
    <source>
        <dbReference type="Pfam" id="PF00107"/>
    </source>
</evidence>
<evidence type="ECO:0000313" key="7">
    <source>
        <dbReference type="EMBL" id="ADK81791.1"/>
    </source>
</evidence>
<comment type="cofactor">
    <cofactor evidence="4">
        <name>Zn(2+)</name>
        <dbReference type="ChEBI" id="CHEBI:29105"/>
    </cofactor>
</comment>
<keyword evidence="8" id="KW-1185">Reference proteome</keyword>
<feature type="domain" description="Alcohol dehydrogenase-like N-terminal" evidence="6">
    <location>
        <begin position="23"/>
        <end position="133"/>
    </location>
</feature>
<dbReference type="GO" id="GO:0016491">
    <property type="term" value="F:oxidoreductase activity"/>
    <property type="evidence" value="ECO:0007669"/>
    <property type="project" value="UniProtKB-KW"/>
</dbReference>
<name>E1R8N4_SEDSS</name>
<keyword evidence="1 4" id="KW-0479">Metal-binding</keyword>
<dbReference type="KEGG" id="ssm:Spirs_2684"/>
<protein>
    <submittedName>
        <fullName evidence="7">Alcohol dehydrogenase GroES domain protein</fullName>
    </submittedName>
</protein>
<comment type="similarity">
    <text evidence="4">Belongs to the zinc-containing alcohol dehydrogenase family.</text>
</comment>
<evidence type="ECO:0000313" key="8">
    <source>
        <dbReference type="Proteomes" id="UP000002318"/>
    </source>
</evidence>
<dbReference type="Gene3D" id="3.40.50.720">
    <property type="entry name" value="NAD(P)-binding Rossmann-like Domain"/>
    <property type="match status" value="1"/>
</dbReference>
<dbReference type="EMBL" id="CP002116">
    <property type="protein sequence ID" value="ADK81791.1"/>
    <property type="molecule type" value="Genomic_DNA"/>
</dbReference>
<evidence type="ECO:0000256" key="4">
    <source>
        <dbReference type="RuleBase" id="RU361277"/>
    </source>
</evidence>
<reference evidence="7 8" key="1">
    <citation type="journal article" date="2010" name="Stand. Genomic Sci.">
        <title>Complete genome sequence of Spirochaeta smaragdinae type strain (SEBR 4228).</title>
        <authorList>
            <person name="Mavromatis K."/>
            <person name="Yasawong M."/>
            <person name="Chertkov O."/>
            <person name="Lapidus A."/>
            <person name="Lucas S."/>
            <person name="Nolan M."/>
            <person name="Del Rio T.G."/>
            <person name="Tice H."/>
            <person name="Cheng J.F."/>
            <person name="Pitluck S."/>
            <person name="Liolios K."/>
            <person name="Ivanova N."/>
            <person name="Tapia R."/>
            <person name="Han C."/>
            <person name="Bruce D."/>
            <person name="Goodwin L."/>
            <person name="Pati A."/>
            <person name="Chen A."/>
            <person name="Palaniappan K."/>
            <person name="Land M."/>
            <person name="Hauser L."/>
            <person name="Chang Y.J."/>
            <person name="Jeffries C.D."/>
            <person name="Detter J.C."/>
            <person name="Rohde M."/>
            <person name="Brambilla E."/>
            <person name="Spring S."/>
            <person name="Goker M."/>
            <person name="Sikorski J."/>
            <person name="Woyke T."/>
            <person name="Bristow J."/>
            <person name="Eisen J.A."/>
            <person name="Markowitz V."/>
            <person name="Hugenholtz P."/>
            <person name="Klenk H.P."/>
            <person name="Kyrpides N.C."/>
        </authorList>
    </citation>
    <scope>NUCLEOTIDE SEQUENCE [LARGE SCALE GENOMIC DNA]</scope>
    <source>
        <strain evidence="8">DSM 11293 / JCM 15392 / SEBR 4228</strain>
    </source>
</reference>
<dbReference type="InterPro" id="IPR013154">
    <property type="entry name" value="ADH-like_N"/>
</dbReference>
<keyword evidence="3" id="KW-0560">Oxidoreductase</keyword>
<dbReference type="STRING" id="573413.Spirs_2684"/>
<dbReference type="AlphaFoldDB" id="E1R8N4"/>
<dbReference type="SUPFAM" id="SSF50129">
    <property type="entry name" value="GroES-like"/>
    <property type="match status" value="1"/>
</dbReference>
<dbReference type="GO" id="GO:0008270">
    <property type="term" value="F:zinc ion binding"/>
    <property type="evidence" value="ECO:0007669"/>
    <property type="project" value="InterPro"/>
</dbReference>
<dbReference type="InterPro" id="IPR013149">
    <property type="entry name" value="ADH-like_C"/>
</dbReference>
<dbReference type="InterPro" id="IPR011032">
    <property type="entry name" value="GroES-like_sf"/>
</dbReference>
<feature type="domain" description="Alcohol dehydrogenase-like C-terminal" evidence="5">
    <location>
        <begin position="173"/>
        <end position="296"/>
    </location>
</feature>
<dbReference type="InterPro" id="IPR036291">
    <property type="entry name" value="NAD(P)-bd_dom_sf"/>
</dbReference>
<dbReference type="Pfam" id="PF08240">
    <property type="entry name" value="ADH_N"/>
    <property type="match status" value="1"/>
</dbReference>
<evidence type="ECO:0000256" key="2">
    <source>
        <dbReference type="ARBA" id="ARBA00022833"/>
    </source>
</evidence>
<dbReference type="PANTHER" id="PTHR43401">
    <property type="entry name" value="L-THREONINE 3-DEHYDROGENASE"/>
    <property type="match status" value="1"/>
</dbReference>
<sequence length="351" mass="38303">MKIMRLYGPMDFRIDSVDEPSCGPGEVKVKTSCCGLCGSDKPRILFGEVPFFPSTIGHEFSGIVVETGKGVTTVEAGDLVTVVPLLVCNSCVHCRTGHYGQCVSKQFIGLRAENMGAFAQYNVLPERNVLKVPVGMDKVTAALVEPLSVAIHALIRIDFHPGHDIAIIGMGTIGQLLLQCARLLGAKRIFVFDSDDNQLDKARGQGADYCYNTTTEGFFEHYLDDTFGLGCLYTVEAVGLQATTMLAIKLCAVHGKVALVGYLDKPITFLSDEMRFLLENEINLFGIWQSYDLNFPGDAWRLGIHYLDSKKIDGMSLVSNIGTPGNLIDLVSDWSVPGKVTGKIMIDFDGF</sequence>
<organism evidence="7 8">
    <name type="scientific">Sediminispirochaeta smaragdinae (strain DSM 11293 / JCM 15392 / SEBR 4228)</name>
    <name type="common">Spirochaeta smaragdinae</name>
    <dbReference type="NCBI Taxonomy" id="573413"/>
    <lineage>
        <taxon>Bacteria</taxon>
        <taxon>Pseudomonadati</taxon>
        <taxon>Spirochaetota</taxon>
        <taxon>Spirochaetia</taxon>
        <taxon>Spirochaetales</taxon>
        <taxon>Spirochaetaceae</taxon>
        <taxon>Sediminispirochaeta</taxon>
    </lineage>
</organism>
<dbReference type="Pfam" id="PF00107">
    <property type="entry name" value="ADH_zinc_N"/>
    <property type="match status" value="1"/>
</dbReference>
<proteinExistence type="inferred from homology"/>
<evidence type="ECO:0000256" key="3">
    <source>
        <dbReference type="ARBA" id="ARBA00023002"/>
    </source>
</evidence>
<dbReference type="eggNOG" id="COG1063">
    <property type="taxonomic scope" value="Bacteria"/>
</dbReference>
<dbReference type="PANTHER" id="PTHR43401:SF2">
    <property type="entry name" value="L-THREONINE 3-DEHYDROGENASE"/>
    <property type="match status" value="1"/>
</dbReference>
<dbReference type="Proteomes" id="UP000002318">
    <property type="component" value="Chromosome"/>
</dbReference>
<dbReference type="Gene3D" id="3.90.180.10">
    <property type="entry name" value="Medium-chain alcohol dehydrogenases, catalytic domain"/>
    <property type="match status" value="1"/>
</dbReference>
<evidence type="ECO:0000256" key="1">
    <source>
        <dbReference type="ARBA" id="ARBA00022723"/>
    </source>
</evidence>
<accession>E1R8N4</accession>
<dbReference type="InterPro" id="IPR050129">
    <property type="entry name" value="Zn_alcohol_dh"/>
</dbReference>
<dbReference type="InterPro" id="IPR002328">
    <property type="entry name" value="ADH_Zn_CS"/>
</dbReference>
<dbReference type="PROSITE" id="PS00059">
    <property type="entry name" value="ADH_ZINC"/>
    <property type="match status" value="1"/>
</dbReference>
<keyword evidence="2 4" id="KW-0862">Zinc</keyword>